<dbReference type="Proteomes" id="UP000249829">
    <property type="component" value="Unassembled WGS sequence"/>
</dbReference>
<dbReference type="InterPro" id="IPR015421">
    <property type="entry name" value="PyrdxlP-dep_Trfase_major"/>
</dbReference>
<dbReference type="Gene3D" id="3.40.640.10">
    <property type="entry name" value="Type I PLP-dependent aspartate aminotransferase-like (Major domain)"/>
    <property type="match status" value="1"/>
</dbReference>
<dbReference type="GO" id="GO:0019180">
    <property type="term" value="F:dTDP-4-amino-4,6-dideoxygalactose transaminase activity"/>
    <property type="evidence" value="ECO:0007669"/>
    <property type="project" value="TreeGrafter"/>
</dbReference>
<feature type="domain" description="Gfo/Idh/MocA-like oxidoreductase N-terminal" evidence="1">
    <location>
        <begin position="2"/>
        <end position="39"/>
    </location>
</feature>
<dbReference type="InterPro" id="IPR015424">
    <property type="entry name" value="PyrdxlP-dep_Trfase"/>
</dbReference>
<evidence type="ECO:0000313" key="3">
    <source>
        <dbReference type="Proteomes" id="UP000249829"/>
    </source>
</evidence>
<dbReference type="PANTHER" id="PTHR30244:SF34">
    <property type="entry name" value="DTDP-4-AMINO-4,6-DIDEOXYGALACTOSE TRANSAMINASE"/>
    <property type="match status" value="1"/>
</dbReference>
<name>A0A2V5GQJ7_ASPV1</name>
<dbReference type="Pfam" id="PF01408">
    <property type="entry name" value="GFO_IDH_MocA"/>
    <property type="match status" value="1"/>
</dbReference>
<dbReference type="NCBIfam" id="NF008687">
    <property type="entry name" value="PRK11706.1"/>
    <property type="match status" value="1"/>
</dbReference>
<keyword evidence="2" id="KW-0808">Transferase</keyword>
<protein>
    <submittedName>
        <fullName evidence="2">PLP-dependent transferase</fullName>
    </submittedName>
</protein>
<dbReference type="InterPro" id="IPR000653">
    <property type="entry name" value="DegT/StrS_aminotransferase"/>
</dbReference>
<organism evidence="2 3">
    <name type="scientific">Aspergillus violaceofuscus (strain CBS 115571)</name>
    <dbReference type="NCBI Taxonomy" id="1450538"/>
    <lineage>
        <taxon>Eukaryota</taxon>
        <taxon>Fungi</taxon>
        <taxon>Dikarya</taxon>
        <taxon>Ascomycota</taxon>
        <taxon>Pezizomycotina</taxon>
        <taxon>Eurotiomycetes</taxon>
        <taxon>Eurotiomycetidae</taxon>
        <taxon>Eurotiales</taxon>
        <taxon>Aspergillaceae</taxon>
        <taxon>Aspergillus</taxon>
    </lineage>
</organism>
<proteinExistence type="predicted"/>
<dbReference type="AlphaFoldDB" id="A0A2V5GQJ7"/>
<dbReference type="InterPro" id="IPR000683">
    <property type="entry name" value="Gfo/Idh/MocA-like_OxRdtase_N"/>
</dbReference>
<evidence type="ECO:0000259" key="1">
    <source>
        <dbReference type="Pfam" id="PF01408"/>
    </source>
</evidence>
<dbReference type="PANTHER" id="PTHR30244">
    <property type="entry name" value="TRANSAMINASE"/>
    <property type="match status" value="1"/>
</dbReference>
<dbReference type="SUPFAM" id="SSF53383">
    <property type="entry name" value="PLP-dependent transferases"/>
    <property type="match status" value="1"/>
</dbReference>
<accession>A0A2V5GQJ7</accession>
<dbReference type="GO" id="GO:0030170">
    <property type="term" value="F:pyridoxal phosphate binding"/>
    <property type="evidence" value="ECO:0007669"/>
    <property type="project" value="TreeGrafter"/>
</dbReference>
<dbReference type="STRING" id="1450538.A0A2V5GQJ7"/>
<dbReference type="Pfam" id="PF01041">
    <property type="entry name" value="DegT_DnrJ_EryC1"/>
    <property type="match status" value="1"/>
</dbReference>
<dbReference type="InterPro" id="IPR036291">
    <property type="entry name" value="NAD(P)-bd_dom_sf"/>
</dbReference>
<dbReference type="GO" id="GO:0000271">
    <property type="term" value="P:polysaccharide biosynthetic process"/>
    <property type="evidence" value="ECO:0007669"/>
    <property type="project" value="TreeGrafter"/>
</dbReference>
<sequence>MALEAGRHVLIEKPITVNAEQCNALLNTAAAKRLFVMEGLWTRFQPIGYAFREVLGEAGKVRRVWADNGLGMKVERQFPTGGRLVTLDLAGGGLLDLGIYSLNWVLQALGPRRDYAPRSVALVISSAWPGVQNWKDTSALMAARNPTTKPTILGTELALIKEALTLFNLNGKGKYTRLCEQWLETFMPADSKGKAFVLSSCTSALELAAILANIQPGDEITVPSYTYVSTVNSFVLRGAVLVFVSLDSRTMNIDARVIEAAITSKTRVIVPVHYGGIAADMDPIMDIARRHGLLVVEDAAMACTSLYEGRMLGTIGHIGCISFHAEKNFTAGGQGGALLVNDPPFIDRARIVYAHGTNRSQVDRYQWLDLGTNATLSEVQAAFLYAQLQTADTINTLRLKLWQRYHSALRPLVEKGDLTLPTIPENTAHNGNVF</sequence>
<gene>
    <name evidence="2" type="ORF">BO99DRAFT_438724</name>
</gene>
<dbReference type="CDD" id="cd00616">
    <property type="entry name" value="AHBA_syn"/>
    <property type="match status" value="1"/>
</dbReference>
<dbReference type="Gene3D" id="3.30.360.10">
    <property type="entry name" value="Dihydrodipicolinate Reductase, domain 2"/>
    <property type="match status" value="1"/>
</dbReference>
<dbReference type="SUPFAM" id="SSF51735">
    <property type="entry name" value="NAD(P)-binding Rossmann-fold domains"/>
    <property type="match status" value="1"/>
</dbReference>
<dbReference type="Gene3D" id="3.40.50.720">
    <property type="entry name" value="NAD(P)-binding Rossmann-like Domain"/>
    <property type="match status" value="1"/>
</dbReference>
<dbReference type="EMBL" id="KZ825277">
    <property type="protein sequence ID" value="PYI12921.1"/>
    <property type="molecule type" value="Genomic_DNA"/>
</dbReference>
<reference evidence="2 3" key="1">
    <citation type="submission" date="2018-02" db="EMBL/GenBank/DDBJ databases">
        <title>The genomes of Aspergillus section Nigri reveals drivers in fungal speciation.</title>
        <authorList>
            <consortium name="DOE Joint Genome Institute"/>
            <person name="Vesth T.C."/>
            <person name="Nybo J."/>
            <person name="Theobald S."/>
            <person name="Brandl J."/>
            <person name="Frisvad J.C."/>
            <person name="Nielsen K.F."/>
            <person name="Lyhne E.K."/>
            <person name="Kogle M.E."/>
            <person name="Kuo A."/>
            <person name="Riley R."/>
            <person name="Clum A."/>
            <person name="Nolan M."/>
            <person name="Lipzen A."/>
            <person name="Salamov A."/>
            <person name="Henrissat B."/>
            <person name="Wiebenga A."/>
            <person name="De vries R.P."/>
            <person name="Grigoriev I.V."/>
            <person name="Mortensen U.H."/>
            <person name="Andersen M.R."/>
            <person name="Baker S.E."/>
        </authorList>
    </citation>
    <scope>NUCLEOTIDE SEQUENCE [LARGE SCALE GENOMIC DNA]</scope>
    <source>
        <strain evidence="2 3">CBS 115571</strain>
    </source>
</reference>
<evidence type="ECO:0000313" key="2">
    <source>
        <dbReference type="EMBL" id="PYI12921.1"/>
    </source>
</evidence>
<keyword evidence="3" id="KW-1185">Reference proteome</keyword>
<dbReference type="GO" id="GO:0000166">
    <property type="term" value="F:nucleotide binding"/>
    <property type="evidence" value="ECO:0007669"/>
    <property type="project" value="InterPro"/>
</dbReference>